<sequence>MRLDKYLKEAKIIKRRVIAQQLAKGGRILRNNISLKPSSNVKVGDVLEIYYGNKYLKVEVTGEKDYILLEKSVKRRIESEEYHRESRG</sequence>
<keyword evidence="4" id="KW-0648">Protein biosynthesis</keyword>
<keyword evidence="8" id="KW-1185">Reference proteome</keyword>
<evidence type="ECO:0000256" key="3">
    <source>
        <dbReference type="ARBA" id="ARBA00022884"/>
    </source>
</evidence>
<dbReference type="CDD" id="cd00165">
    <property type="entry name" value="S4"/>
    <property type="match status" value="1"/>
</dbReference>
<dbReference type="Pfam" id="PF01479">
    <property type="entry name" value="S4"/>
    <property type="match status" value="1"/>
</dbReference>
<dbReference type="InterPro" id="IPR002942">
    <property type="entry name" value="S4_RNA-bd"/>
</dbReference>
<accession>A0ABX7S7X6</accession>
<protein>
    <submittedName>
        <fullName evidence="7">RNA-binding S4 domain-containing protein</fullName>
    </submittedName>
</protein>
<dbReference type="EMBL" id="CP071446">
    <property type="protein sequence ID" value="QTA37381.1"/>
    <property type="molecule type" value="Genomic_DNA"/>
</dbReference>
<evidence type="ECO:0000313" key="8">
    <source>
        <dbReference type="Proteomes" id="UP000671862"/>
    </source>
</evidence>
<dbReference type="SMART" id="SM00363">
    <property type="entry name" value="S4"/>
    <property type="match status" value="1"/>
</dbReference>
<evidence type="ECO:0000259" key="6">
    <source>
        <dbReference type="SMART" id="SM00363"/>
    </source>
</evidence>
<dbReference type="SUPFAM" id="SSF55174">
    <property type="entry name" value="Alpha-L RNA-binding motif"/>
    <property type="match status" value="1"/>
</dbReference>
<evidence type="ECO:0000256" key="2">
    <source>
        <dbReference type="ARBA" id="ARBA00022730"/>
    </source>
</evidence>
<dbReference type="PIRSF" id="PIRSF038881">
    <property type="entry name" value="RNAbp_HP1423"/>
    <property type="match status" value="1"/>
</dbReference>
<proteinExistence type="predicted"/>
<dbReference type="RefSeq" id="WP_207566106.1">
    <property type="nucleotide sequence ID" value="NZ_CP071446.1"/>
</dbReference>
<dbReference type="Gene3D" id="3.10.290.10">
    <property type="entry name" value="RNA-binding S4 domain"/>
    <property type="match status" value="1"/>
</dbReference>
<keyword evidence="2" id="KW-0699">rRNA-binding</keyword>
<evidence type="ECO:0000256" key="1">
    <source>
        <dbReference type="ARBA" id="ARBA00022555"/>
    </source>
</evidence>
<evidence type="ECO:0000256" key="4">
    <source>
        <dbReference type="ARBA" id="ARBA00022917"/>
    </source>
</evidence>
<feature type="domain" description="RNA-binding S4" evidence="6">
    <location>
        <begin position="1"/>
        <end position="64"/>
    </location>
</feature>
<name>A0ABX7S7X6_9BACT</name>
<reference evidence="7 8" key="1">
    <citation type="submission" date="2021-03" db="EMBL/GenBank/DDBJ databases">
        <title>Thermosipho ferrireducens sp.nov., an anaerobic thermophilic iron-reducing bacterium isolated from a deep-sea hydrothermal sulfide deposits.</title>
        <authorList>
            <person name="Zeng X."/>
            <person name="Chen Y."/>
            <person name="Shao Z."/>
        </authorList>
    </citation>
    <scope>NUCLEOTIDE SEQUENCE [LARGE SCALE GENOMIC DNA]</scope>
    <source>
        <strain evidence="7 8">JL129W03</strain>
    </source>
</reference>
<evidence type="ECO:0000256" key="5">
    <source>
        <dbReference type="PROSITE-ProRule" id="PRU00182"/>
    </source>
</evidence>
<organism evidence="7 8">
    <name type="scientific">Thermosipho ferrireducens</name>
    <dbReference type="NCBI Taxonomy" id="2571116"/>
    <lineage>
        <taxon>Bacteria</taxon>
        <taxon>Thermotogati</taxon>
        <taxon>Thermotogota</taxon>
        <taxon>Thermotogae</taxon>
        <taxon>Thermotogales</taxon>
        <taxon>Fervidobacteriaceae</taxon>
        <taxon>Thermosipho</taxon>
    </lineage>
</organism>
<gene>
    <name evidence="7" type="ORF">JYK00_06470</name>
</gene>
<evidence type="ECO:0000313" key="7">
    <source>
        <dbReference type="EMBL" id="QTA37381.1"/>
    </source>
</evidence>
<dbReference type="Proteomes" id="UP000671862">
    <property type="component" value="Chromosome"/>
</dbReference>
<keyword evidence="1" id="KW-0820">tRNA-binding</keyword>
<keyword evidence="3 5" id="KW-0694">RNA-binding</keyword>
<dbReference type="InterPro" id="IPR036986">
    <property type="entry name" value="S4_RNA-bd_sf"/>
</dbReference>
<dbReference type="PROSITE" id="PS50889">
    <property type="entry name" value="S4"/>
    <property type="match status" value="1"/>
</dbReference>
<dbReference type="InterPro" id="IPR025490">
    <property type="entry name" value="RqcP"/>
</dbReference>